<dbReference type="AlphaFoldDB" id="A0A0N4Z4R7"/>
<reference evidence="5" key="1">
    <citation type="submission" date="2017-02" db="UniProtKB">
        <authorList>
            <consortium name="WormBaseParasite"/>
        </authorList>
    </citation>
    <scope>IDENTIFICATION</scope>
</reference>
<dbReference type="InterPro" id="IPR029021">
    <property type="entry name" value="Prot-tyrosine_phosphatase-like"/>
</dbReference>
<organism evidence="4 5">
    <name type="scientific">Parastrongyloides trichosuri</name>
    <name type="common">Possum-specific nematode worm</name>
    <dbReference type="NCBI Taxonomy" id="131310"/>
    <lineage>
        <taxon>Eukaryota</taxon>
        <taxon>Metazoa</taxon>
        <taxon>Ecdysozoa</taxon>
        <taxon>Nematoda</taxon>
        <taxon>Chromadorea</taxon>
        <taxon>Rhabditida</taxon>
        <taxon>Tylenchina</taxon>
        <taxon>Panagrolaimomorpha</taxon>
        <taxon>Strongyloidoidea</taxon>
        <taxon>Strongyloididae</taxon>
        <taxon>Parastrongyloides</taxon>
    </lineage>
</organism>
<dbReference type="PANTHER" id="PTHR23219">
    <property type="entry name" value="TYROSINE-PROTEIN PHOSPHATASE C15H7.3-RELATED"/>
    <property type="match status" value="1"/>
</dbReference>
<dbReference type="SUPFAM" id="SSF52799">
    <property type="entry name" value="(Phosphotyrosine protein) phosphatases II"/>
    <property type="match status" value="1"/>
</dbReference>
<dbReference type="SMART" id="SM00404">
    <property type="entry name" value="PTPc_motif"/>
    <property type="match status" value="1"/>
</dbReference>
<feature type="domain" description="Tyrosine specific protein phosphatases" evidence="3">
    <location>
        <begin position="231"/>
        <end position="299"/>
    </location>
</feature>
<proteinExistence type="predicted"/>
<dbReference type="GO" id="GO:0004725">
    <property type="term" value="F:protein tyrosine phosphatase activity"/>
    <property type="evidence" value="ECO:0007669"/>
    <property type="project" value="InterPro"/>
</dbReference>
<dbReference type="InterPro" id="IPR000387">
    <property type="entry name" value="Tyr_Pase_dom"/>
</dbReference>
<dbReference type="WBParaSite" id="PTRK_0000198300.1">
    <property type="protein sequence ID" value="PTRK_0000198300.1"/>
    <property type="gene ID" value="PTRK_0000198300"/>
</dbReference>
<sequence length="333" mass="37450">MKVNNNNNGEPTTPTTPDENSSRRPTKSTNKIAECAKNFVDKITNTNLEDMKAEFKNNSFYCTSNFSANAFLKNKDANRFEDIPCLDSTRVVLDPAVGATEGLTLTDYIHANYVDIPGLSYRFIATQLPLKSTHNDFWRMIYQENVSTVIVFCDEEEIATNEDAPEKLFPNTSNDNMQLETIYLMNKKNGETSGFNHSIIEVLPSGCSHSNVVKVIQTSLWPRDSVPSSRLKVLRLLKAIFGSTCVLVCTSGIARSGTFMLIAAMKGCISSNATIDGMELFKMIRNQRAYAVQSFKHYVFAYTVIMEYIKIRIKGKFDSNISKFFAISKKYLT</sequence>
<dbReference type="PRINTS" id="PR00700">
    <property type="entry name" value="PRTYPHPHTASE"/>
</dbReference>
<name>A0A0N4Z4R7_PARTI</name>
<dbReference type="SMART" id="SM00194">
    <property type="entry name" value="PTPc"/>
    <property type="match status" value="1"/>
</dbReference>
<dbReference type="STRING" id="131310.A0A0N4Z4R7"/>
<evidence type="ECO:0000259" key="3">
    <source>
        <dbReference type="PROSITE" id="PS50056"/>
    </source>
</evidence>
<evidence type="ECO:0000313" key="5">
    <source>
        <dbReference type="WBParaSite" id="PTRK_0000198300.1"/>
    </source>
</evidence>
<feature type="compositionally biased region" description="Low complexity" evidence="1">
    <location>
        <begin position="1"/>
        <end position="19"/>
    </location>
</feature>
<dbReference type="InterPro" id="IPR003595">
    <property type="entry name" value="Tyr_Pase_cat"/>
</dbReference>
<feature type="domain" description="Tyrosine-protein phosphatase" evidence="2">
    <location>
        <begin position="51"/>
        <end position="308"/>
    </location>
</feature>
<feature type="region of interest" description="Disordered" evidence="1">
    <location>
        <begin position="1"/>
        <end position="29"/>
    </location>
</feature>
<evidence type="ECO:0000313" key="4">
    <source>
        <dbReference type="Proteomes" id="UP000038045"/>
    </source>
</evidence>
<dbReference type="CDD" id="cd00047">
    <property type="entry name" value="PTPc"/>
    <property type="match status" value="1"/>
</dbReference>
<dbReference type="PANTHER" id="PTHR23219:SF13">
    <property type="entry name" value="TYROSINE-PROTEIN PHOSPHATASE DOMAIN-CONTAINING PROTEIN"/>
    <property type="match status" value="1"/>
</dbReference>
<dbReference type="InterPro" id="IPR000242">
    <property type="entry name" value="PTP_cat"/>
</dbReference>
<evidence type="ECO:0000259" key="2">
    <source>
        <dbReference type="PROSITE" id="PS50055"/>
    </source>
</evidence>
<dbReference type="PROSITE" id="PS50055">
    <property type="entry name" value="TYR_PHOSPHATASE_PTP"/>
    <property type="match status" value="1"/>
</dbReference>
<keyword evidence="4" id="KW-1185">Reference proteome</keyword>
<dbReference type="Pfam" id="PF00102">
    <property type="entry name" value="Y_phosphatase"/>
    <property type="match status" value="1"/>
</dbReference>
<dbReference type="Gene3D" id="3.90.190.10">
    <property type="entry name" value="Protein tyrosine phosphatase superfamily"/>
    <property type="match status" value="1"/>
</dbReference>
<dbReference type="PROSITE" id="PS50056">
    <property type="entry name" value="TYR_PHOSPHATASE_2"/>
    <property type="match status" value="1"/>
</dbReference>
<accession>A0A0N4Z4R7</accession>
<dbReference type="Proteomes" id="UP000038045">
    <property type="component" value="Unplaced"/>
</dbReference>
<protein>
    <submittedName>
        <fullName evidence="5">Tyrosine-protein phosphatase domain-containing protein</fullName>
    </submittedName>
</protein>
<evidence type="ECO:0000256" key="1">
    <source>
        <dbReference type="SAM" id="MobiDB-lite"/>
    </source>
</evidence>